<dbReference type="CDD" id="cd07989">
    <property type="entry name" value="LPLAT_AGPAT-like"/>
    <property type="match status" value="1"/>
</dbReference>
<gene>
    <name evidence="6" type="ORF">F7O84_14810</name>
</gene>
<dbReference type="PANTHER" id="PTHR10434:SF66">
    <property type="entry name" value="PHOSPHOLIPID_GLYCEROL ACYLTRANSFERASE DOMAIN-CONTAINING PROTEIN"/>
    <property type="match status" value="1"/>
</dbReference>
<keyword evidence="4" id="KW-0594">Phospholipid biosynthesis</keyword>
<keyword evidence="2 4" id="KW-0808">Transferase</keyword>
<dbReference type="InterPro" id="IPR002123">
    <property type="entry name" value="Plipid/glycerol_acylTrfase"/>
</dbReference>
<dbReference type="OrthoDB" id="9803035at2"/>
<reference evidence="6 7" key="1">
    <citation type="submission" date="2019-09" db="EMBL/GenBank/DDBJ databases">
        <authorList>
            <person name="Valk L.C."/>
        </authorList>
    </citation>
    <scope>NUCLEOTIDE SEQUENCE [LARGE SCALE GENOMIC DNA]</scope>
    <source>
        <strain evidence="6">GalUA</strain>
    </source>
</reference>
<keyword evidence="3 4" id="KW-0012">Acyltransferase</keyword>
<keyword evidence="4" id="KW-0443">Lipid metabolism</keyword>
<dbReference type="GO" id="GO:0016020">
    <property type="term" value="C:membrane"/>
    <property type="evidence" value="ECO:0007669"/>
    <property type="project" value="InterPro"/>
</dbReference>
<comment type="caution">
    <text evidence="6">The sequence shown here is derived from an EMBL/GenBank/DDBJ whole genome shotgun (WGS) entry which is preliminary data.</text>
</comment>
<comment type="catalytic activity">
    <reaction evidence="4">
        <text>a 1-acyl-sn-glycero-3-phosphate + an acyl-CoA = a 1,2-diacyl-sn-glycero-3-phosphate + CoA</text>
        <dbReference type="Rhea" id="RHEA:19709"/>
        <dbReference type="ChEBI" id="CHEBI:57287"/>
        <dbReference type="ChEBI" id="CHEBI:57970"/>
        <dbReference type="ChEBI" id="CHEBI:58342"/>
        <dbReference type="ChEBI" id="CHEBI:58608"/>
        <dbReference type="EC" id="2.3.1.51"/>
    </reaction>
</comment>
<comment type="domain">
    <text evidence="4">The HXXXXD motif is essential for acyltransferase activity and may constitute the binding site for the phosphate moiety of the glycerol-3-phosphate.</text>
</comment>
<dbReference type="Proteomes" id="UP000461768">
    <property type="component" value="Unassembled WGS sequence"/>
</dbReference>
<name>A0A7V7UEX6_9FIRM</name>
<reference evidence="6 7" key="2">
    <citation type="submission" date="2020-02" db="EMBL/GenBank/DDBJ databases">
        <title>Candidatus Galacturonibacter soehngenii shows hetero-acetogenic catabolism of galacturonic acid but lacks a canonical carbon monoxide dehydrogenase/acetyl-CoA synthase complex.</title>
        <authorList>
            <person name="Diender M."/>
            <person name="Stouten G.R."/>
            <person name="Petersen J.F."/>
            <person name="Nielsen P.H."/>
            <person name="Dueholm M.S."/>
            <person name="Pronk J.T."/>
            <person name="Van Loosdrecht M.C.M."/>
        </authorList>
    </citation>
    <scope>NUCLEOTIDE SEQUENCE [LARGE SCALE GENOMIC DNA]</scope>
    <source>
        <strain evidence="6">GalUA</strain>
    </source>
</reference>
<dbReference type="SMART" id="SM00563">
    <property type="entry name" value="PlsC"/>
    <property type="match status" value="1"/>
</dbReference>
<dbReference type="SUPFAM" id="SSF69593">
    <property type="entry name" value="Glycerol-3-phosphate (1)-acyltransferase"/>
    <property type="match status" value="1"/>
</dbReference>
<keyword evidence="4" id="KW-1208">Phospholipid metabolism</keyword>
<dbReference type="NCBIfam" id="TIGR00530">
    <property type="entry name" value="AGP_acyltrn"/>
    <property type="match status" value="1"/>
</dbReference>
<dbReference type="GO" id="GO:0003841">
    <property type="term" value="F:1-acylglycerol-3-phosphate O-acyltransferase activity"/>
    <property type="evidence" value="ECO:0007669"/>
    <property type="project" value="UniProtKB-UniRule"/>
</dbReference>
<dbReference type="EC" id="2.3.1.51" evidence="4"/>
<protein>
    <recommendedName>
        <fullName evidence="4">1-acyl-sn-glycerol-3-phosphate acyltransferase</fullName>
        <ecNumber evidence="4">2.3.1.51</ecNumber>
    </recommendedName>
</protein>
<keyword evidence="7" id="KW-1185">Reference proteome</keyword>
<comment type="similarity">
    <text evidence="1 4">Belongs to the 1-acyl-sn-glycerol-3-phosphate acyltransferase family.</text>
</comment>
<dbReference type="RefSeq" id="WP_151146992.1">
    <property type="nucleotide sequence ID" value="NZ_WAGX01000007.1"/>
</dbReference>
<evidence type="ECO:0000313" key="7">
    <source>
        <dbReference type="Proteomes" id="UP000461768"/>
    </source>
</evidence>
<dbReference type="PANTHER" id="PTHR10434">
    <property type="entry name" value="1-ACYL-SN-GLYCEROL-3-PHOSPHATE ACYLTRANSFERASE"/>
    <property type="match status" value="1"/>
</dbReference>
<evidence type="ECO:0000256" key="2">
    <source>
        <dbReference type="ARBA" id="ARBA00022679"/>
    </source>
</evidence>
<accession>A0A7V7UEX6</accession>
<dbReference type="GO" id="GO:0006654">
    <property type="term" value="P:phosphatidic acid biosynthetic process"/>
    <property type="evidence" value="ECO:0007669"/>
    <property type="project" value="TreeGrafter"/>
</dbReference>
<feature type="domain" description="Phospholipid/glycerol acyltransferase" evidence="5">
    <location>
        <begin position="69"/>
        <end position="183"/>
    </location>
</feature>
<evidence type="ECO:0000256" key="1">
    <source>
        <dbReference type="ARBA" id="ARBA00008655"/>
    </source>
</evidence>
<dbReference type="AlphaFoldDB" id="A0A7V7UEX6"/>
<evidence type="ECO:0000313" key="6">
    <source>
        <dbReference type="EMBL" id="KAB1435659.1"/>
    </source>
</evidence>
<dbReference type="Pfam" id="PF01553">
    <property type="entry name" value="Acyltransferase"/>
    <property type="match status" value="1"/>
</dbReference>
<dbReference type="EMBL" id="WAGX01000007">
    <property type="protein sequence ID" value="KAB1435659.1"/>
    <property type="molecule type" value="Genomic_DNA"/>
</dbReference>
<keyword evidence="4" id="KW-0444">Lipid biosynthesis</keyword>
<organism evidence="6 7">
    <name type="scientific">Candidatus Galacturonatibacter soehngenii</name>
    <dbReference type="NCBI Taxonomy" id="2307010"/>
    <lineage>
        <taxon>Bacteria</taxon>
        <taxon>Bacillati</taxon>
        <taxon>Bacillota</taxon>
        <taxon>Clostridia</taxon>
        <taxon>Lachnospirales</taxon>
        <taxon>Lachnospiraceae</taxon>
        <taxon>Candidatus Galacturonatibacter</taxon>
    </lineage>
</organism>
<evidence type="ECO:0000256" key="4">
    <source>
        <dbReference type="RuleBase" id="RU361267"/>
    </source>
</evidence>
<evidence type="ECO:0000259" key="5">
    <source>
        <dbReference type="SMART" id="SM00563"/>
    </source>
</evidence>
<sequence>MKRIMLMVLMNLFVAPIWFIKLCVYGKNEKYSKEKIYALLKHIILHANRSGRVKIESYGLDNLPDKDGYIMFPNHQGLFDVLAFFESHPTPFTVVVKKEVAQVIFLKQILRAMKAQAIDRNDVKQSLKVINKMSEDVKQGINYIIFAEGTRSKNNSLLDFKGGSFKSAIYAKCPIVPVALIDSYKAFDTSSIKKQTVQIHYLSPIYYEEYKNLKSTEIAKIVKQKIEDEIRLFSK</sequence>
<dbReference type="InterPro" id="IPR004552">
    <property type="entry name" value="AGP_acyltrans"/>
</dbReference>
<proteinExistence type="inferred from homology"/>
<evidence type="ECO:0000256" key="3">
    <source>
        <dbReference type="ARBA" id="ARBA00023315"/>
    </source>
</evidence>